<dbReference type="PANTHER" id="PTHR31479">
    <property type="entry name" value="ALPHA/BETA-HYDROLASES SUPERFAMILY PROTEIN"/>
    <property type="match status" value="1"/>
</dbReference>
<dbReference type="PANTHER" id="PTHR31479:SF4">
    <property type="entry name" value="FUNGAL LIPASE-LIKE DOMAIN-CONTAINING PROTEIN"/>
    <property type="match status" value="1"/>
</dbReference>
<keyword evidence="2" id="KW-1185">Reference proteome</keyword>
<evidence type="ECO:0000313" key="1">
    <source>
        <dbReference type="EMBL" id="KAL1565512.1"/>
    </source>
</evidence>
<dbReference type="EMBL" id="JBEAFC010000003">
    <property type="protein sequence ID" value="KAL1565512.1"/>
    <property type="molecule type" value="Genomic_DNA"/>
</dbReference>
<proteinExistence type="predicted"/>
<gene>
    <name evidence="1" type="ORF">AAHA92_07719</name>
</gene>
<reference evidence="1 2" key="1">
    <citation type="submission" date="2024-06" db="EMBL/GenBank/DDBJ databases">
        <title>A chromosome level genome sequence of Diviner's sage (Salvia divinorum).</title>
        <authorList>
            <person name="Ford S.A."/>
            <person name="Ro D.-K."/>
            <person name="Ness R.W."/>
            <person name="Phillips M.A."/>
        </authorList>
    </citation>
    <scope>NUCLEOTIDE SEQUENCE [LARGE SCALE GENOMIC DNA]</scope>
    <source>
        <strain evidence="1">SAF-2024a</strain>
        <tissue evidence="1">Leaf</tissue>
    </source>
</reference>
<dbReference type="SUPFAM" id="SSF53474">
    <property type="entry name" value="alpha/beta-Hydrolases"/>
    <property type="match status" value="1"/>
</dbReference>
<evidence type="ECO:0000313" key="2">
    <source>
        <dbReference type="Proteomes" id="UP001567538"/>
    </source>
</evidence>
<dbReference type="AlphaFoldDB" id="A0ABD1IAK1"/>
<comment type="caution">
    <text evidence="1">The sequence shown here is derived from an EMBL/GenBank/DDBJ whole genome shotgun (WGS) entry which is preliminary data.</text>
</comment>
<protein>
    <submittedName>
        <fullName evidence="1">GDSL esterase/lipase-like protein</fullName>
    </submittedName>
</protein>
<dbReference type="Gene3D" id="3.40.50.1820">
    <property type="entry name" value="alpha/beta hydrolase"/>
    <property type="match status" value="1"/>
</dbReference>
<sequence length="343" mass="37894">MACECESQVFSLSGPSFLTAVDWSNSHHKRSVAASLVQGVYALEEDRRRNRQGSDALAPPWWHSFNFRLVQVLVDSHDVSHFGAVFEFVNYPHHHHQAPAAQRPPQYVIAFRGTIPKAGNRKEDFKLDIHLAVNDLQKSSRFQTGLETASQMVQHGTVWLAGHSLGSSLALVVGREMAKSYGVHLETYLFNPPFVSPPIERIKSDKVKLGLRLAGSLVTAGVAAVAGAVAGAGARARDIDPFVALSTWVPYLFINRSDPICSEYAGYFKHREDMEAIGAGRIGRVATKNSVGSILSSREALHLLPSAYLTLNGAAAPSVREAHGICQWWRHDLQLEYKYYQHN</sequence>
<organism evidence="1 2">
    <name type="scientific">Salvia divinorum</name>
    <name type="common">Maria pastora</name>
    <name type="synonym">Diviner's sage</name>
    <dbReference type="NCBI Taxonomy" id="28513"/>
    <lineage>
        <taxon>Eukaryota</taxon>
        <taxon>Viridiplantae</taxon>
        <taxon>Streptophyta</taxon>
        <taxon>Embryophyta</taxon>
        <taxon>Tracheophyta</taxon>
        <taxon>Spermatophyta</taxon>
        <taxon>Magnoliopsida</taxon>
        <taxon>eudicotyledons</taxon>
        <taxon>Gunneridae</taxon>
        <taxon>Pentapetalae</taxon>
        <taxon>asterids</taxon>
        <taxon>lamiids</taxon>
        <taxon>Lamiales</taxon>
        <taxon>Lamiaceae</taxon>
        <taxon>Nepetoideae</taxon>
        <taxon>Mentheae</taxon>
        <taxon>Salviinae</taxon>
        <taxon>Salvia</taxon>
        <taxon>Salvia subgen. Calosphace</taxon>
    </lineage>
</organism>
<accession>A0ABD1IAK1</accession>
<dbReference type="Proteomes" id="UP001567538">
    <property type="component" value="Unassembled WGS sequence"/>
</dbReference>
<name>A0ABD1IAK1_SALDI</name>
<dbReference type="InterPro" id="IPR029058">
    <property type="entry name" value="AB_hydrolase_fold"/>
</dbReference>